<comment type="subcellular location">
    <subcellularLocation>
        <location evidence="1 9">Cytoplasm</location>
    </subcellularLocation>
</comment>
<dbReference type="HAMAP" id="MF_01925">
    <property type="entry name" value="P5C_reductase"/>
    <property type="match status" value="1"/>
</dbReference>
<sequence length="270" mass="28933">MSTKRIGFIGCGKMSQAMIGGMIQAGIDPLLIIGSAKTEATIQSVRKTFNIHMTNSNREVAEKADIILLGIKPNHYFDIIDEIKDKIQDHTILITIAAGITIERMEEAVGKPVKIVRTMPNTPSLVGEGMTAVTFNPFVTTDEAAEIQSLLESFGKVEIIHESMMDVIPSISGSSPAYVYMMIEAMADGGVAKGLSRDQAYRLAAQAILGAAKMVLHTGEHPGVLKDAVCSPGGATIEAVSTLEKKKFRGAILEAMEACTGKVQELGRKQ</sequence>
<proteinExistence type="inferred from homology"/>
<dbReference type="PANTHER" id="PTHR11645:SF0">
    <property type="entry name" value="PYRROLINE-5-CARBOXYLATE REDUCTASE 3"/>
    <property type="match status" value="1"/>
</dbReference>
<dbReference type="NCBIfam" id="TIGR00112">
    <property type="entry name" value="proC"/>
    <property type="match status" value="1"/>
</dbReference>
<dbReference type="InterPro" id="IPR028939">
    <property type="entry name" value="P5C_Rdtase_cat_N"/>
</dbReference>
<dbReference type="Proteomes" id="UP000074108">
    <property type="component" value="Unassembled WGS sequence"/>
</dbReference>
<keyword evidence="16" id="KW-1185">Reference proteome</keyword>
<dbReference type="PANTHER" id="PTHR11645">
    <property type="entry name" value="PYRROLINE-5-CARBOXYLATE REDUCTASE"/>
    <property type="match status" value="1"/>
</dbReference>
<comment type="catalytic activity">
    <reaction evidence="9 12">
        <text>L-proline + NADP(+) = (S)-1-pyrroline-5-carboxylate + NADPH + 2 H(+)</text>
        <dbReference type="Rhea" id="RHEA:14109"/>
        <dbReference type="ChEBI" id="CHEBI:15378"/>
        <dbReference type="ChEBI" id="CHEBI:17388"/>
        <dbReference type="ChEBI" id="CHEBI:57783"/>
        <dbReference type="ChEBI" id="CHEBI:58349"/>
        <dbReference type="ChEBI" id="CHEBI:60039"/>
        <dbReference type="EC" id="1.5.1.2"/>
    </reaction>
</comment>
<comment type="function">
    <text evidence="8 9">Catalyzes the reduction of 1-pyrroline-5-carboxylate (PCA) to L-proline.</text>
</comment>
<evidence type="ECO:0000256" key="1">
    <source>
        <dbReference type="ARBA" id="ARBA00004496"/>
    </source>
</evidence>
<dbReference type="InterPro" id="IPR000304">
    <property type="entry name" value="Pyrroline-COOH_reductase"/>
</dbReference>
<dbReference type="InterPro" id="IPR029036">
    <property type="entry name" value="P5CR_dimer"/>
</dbReference>
<evidence type="ECO:0000256" key="4">
    <source>
        <dbReference type="ARBA" id="ARBA00022605"/>
    </source>
</evidence>
<keyword evidence="4 9" id="KW-0028">Amino-acid biosynthesis</keyword>
<evidence type="ECO:0000256" key="11">
    <source>
        <dbReference type="PIRSR" id="PIRSR000193-1"/>
    </source>
</evidence>
<feature type="binding site" evidence="11">
    <location>
        <begin position="9"/>
        <end position="14"/>
    </location>
    <ligand>
        <name>NADP(+)</name>
        <dbReference type="ChEBI" id="CHEBI:58349"/>
    </ligand>
</feature>
<feature type="binding site" evidence="11">
    <location>
        <position position="35"/>
    </location>
    <ligand>
        <name>NADP(+)</name>
        <dbReference type="ChEBI" id="CHEBI:58349"/>
    </ligand>
</feature>
<dbReference type="EMBL" id="LDYG01000030">
    <property type="protein sequence ID" value="KUP06206.1"/>
    <property type="molecule type" value="Genomic_DNA"/>
</dbReference>
<comment type="similarity">
    <text evidence="2 9 12">Belongs to the pyrroline-5-carboxylate reductase family.</text>
</comment>
<evidence type="ECO:0000256" key="9">
    <source>
        <dbReference type="HAMAP-Rule" id="MF_01925"/>
    </source>
</evidence>
<evidence type="ECO:0000259" key="14">
    <source>
        <dbReference type="Pfam" id="PF14748"/>
    </source>
</evidence>
<evidence type="ECO:0000256" key="8">
    <source>
        <dbReference type="ARBA" id="ARBA00058118"/>
    </source>
</evidence>
<dbReference type="GO" id="GO:0055129">
    <property type="term" value="P:L-proline biosynthetic process"/>
    <property type="evidence" value="ECO:0007669"/>
    <property type="project" value="UniProtKB-UniRule"/>
</dbReference>
<keyword evidence="3 9" id="KW-0963">Cytoplasm</keyword>
<dbReference type="FunFam" id="3.40.50.720:FF:000190">
    <property type="entry name" value="Pyrroline-5-carboxylate reductase"/>
    <property type="match status" value="1"/>
</dbReference>
<gene>
    <name evidence="9" type="primary">proC</name>
    <name evidence="15" type="ORF">Q75_09350</name>
</gene>
<keyword evidence="7 9" id="KW-0560">Oxidoreductase</keyword>
<keyword evidence="6 9" id="KW-0521">NADP</keyword>
<dbReference type="FunFam" id="1.10.3730.10:FF:000001">
    <property type="entry name" value="Pyrroline-5-carboxylate reductase"/>
    <property type="match status" value="1"/>
</dbReference>
<dbReference type="InterPro" id="IPR053790">
    <property type="entry name" value="P5CR-like_CS"/>
</dbReference>
<dbReference type="PROSITE" id="PS00521">
    <property type="entry name" value="P5CR"/>
    <property type="match status" value="1"/>
</dbReference>
<dbReference type="OrthoDB" id="9805754at2"/>
<evidence type="ECO:0000256" key="5">
    <source>
        <dbReference type="ARBA" id="ARBA00022650"/>
    </source>
</evidence>
<dbReference type="PATRIC" id="fig|1150625.3.peg.1983"/>
<evidence type="ECO:0000256" key="10">
    <source>
        <dbReference type="NCBIfam" id="TIGR00112"/>
    </source>
</evidence>
<name>A0A147K7W1_9BACI</name>
<dbReference type="InterPro" id="IPR036291">
    <property type="entry name" value="NAD(P)-bd_dom_sf"/>
</dbReference>
<evidence type="ECO:0000313" key="16">
    <source>
        <dbReference type="Proteomes" id="UP000074108"/>
    </source>
</evidence>
<evidence type="ECO:0000256" key="2">
    <source>
        <dbReference type="ARBA" id="ARBA00005525"/>
    </source>
</evidence>
<dbReference type="RefSeq" id="WP_040365398.1">
    <property type="nucleotide sequence ID" value="NZ_LDYG01000030.1"/>
</dbReference>
<feature type="domain" description="Pyrroline-5-carboxylate reductase catalytic N-terminal" evidence="13">
    <location>
        <begin position="5"/>
        <end position="99"/>
    </location>
</feature>
<evidence type="ECO:0000256" key="12">
    <source>
        <dbReference type="RuleBase" id="RU003903"/>
    </source>
</evidence>
<dbReference type="EC" id="1.5.1.2" evidence="9 10"/>
<dbReference type="GO" id="GO:0005737">
    <property type="term" value="C:cytoplasm"/>
    <property type="evidence" value="ECO:0007669"/>
    <property type="project" value="UniProtKB-SubCell"/>
</dbReference>
<keyword evidence="5 9" id="KW-0641">Proline biosynthesis</keyword>
<reference evidence="15 16" key="1">
    <citation type="journal article" date="2016" name="Front. Microbiol.">
        <title>Microevolution Analysis of Bacillus coahuilensis Unveils Differences in Phosphorus Acquisition Strategies and Their Regulation.</title>
        <authorList>
            <person name="Gomez-Lunar Z."/>
            <person name="Hernandez-Gonzalez I."/>
            <person name="Rodriguez-Torres M.D."/>
            <person name="Souza V."/>
            <person name="Olmedo-Alvarez G."/>
        </authorList>
    </citation>
    <scope>NUCLEOTIDE SEQUENCE [LARGE SCALE GENOMIC DNA]</scope>
    <source>
        <strain evidence="16">p1.1.43</strain>
    </source>
</reference>
<evidence type="ECO:0000259" key="13">
    <source>
        <dbReference type="Pfam" id="PF03807"/>
    </source>
</evidence>
<dbReference type="GO" id="GO:0004735">
    <property type="term" value="F:pyrroline-5-carboxylate reductase activity"/>
    <property type="evidence" value="ECO:0007669"/>
    <property type="project" value="UniProtKB-UniRule"/>
</dbReference>
<dbReference type="SUPFAM" id="SSF51735">
    <property type="entry name" value="NAD(P)-binding Rossmann-fold domains"/>
    <property type="match status" value="1"/>
</dbReference>
<dbReference type="Pfam" id="PF14748">
    <property type="entry name" value="P5CR_dimer"/>
    <property type="match status" value="1"/>
</dbReference>
<organism evidence="15 16">
    <name type="scientific">Bacillus coahuilensis p1.1.43</name>
    <dbReference type="NCBI Taxonomy" id="1150625"/>
    <lineage>
        <taxon>Bacteria</taxon>
        <taxon>Bacillati</taxon>
        <taxon>Bacillota</taxon>
        <taxon>Bacilli</taxon>
        <taxon>Bacillales</taxon>
        <taxon>Bacillaceae</taxon>
        <taxon>Bacillus</taxon>
    </lineage>
</organism>
<dbReference type="Pfam" id="PF03807">
    <property type="entry name" value="F420_oxidored"/>
    <property type="match status" value="1"/>
</dbReference>
<dbReference type="AlphaFoldDB" id="A0A147K7W1"/>
<dbReference type="InterPro" id="IPR008927">
    <property type="entry name" value="6-PGluconate_DH-like_C_sf"/>
</dbReference>
<evidence type="ECO:0000256" key="7">
    <source>
        <dbReference type="ARBA" id="ARBA00023002"/>
    </source>
</evidence>
<comment type="catalytic activity">
    <reaction evidence="9">
        <text>L-proline + NAD(+) = (S)-1-pyrroline-5-carboxylate + NADH + 2 H(+)</text>
        <dbReference type="Rhea" id="RHEA:14105"/>
        <dbReference type="ChEBI" id="CHEBI:15378"/>
        <dbReference type="ChEBI" id="CHEBI:17388"/>
        <dbReference type="ChEBI" id="CHEBI:57540"/>
        <dbReference type="ChEBI" id="CHEBI:57945"/>
        <dbReference type="ChEBI" id="CHEBI:60039"/>
        <dbReference type="EC" id="1.5.1.2"/>
    </reaction>
</comment>
<evidence type="ECO:0000256" key="6">
    <source>
        <dbReference type="ARBA" id="ARBA00022857"/>
    </source>
</evidence>
<evidence type="ECO:0000256" key="3">
    <source>
        <dbReference type="ARBA" id="ARBA00022490"/>
    </source>
</evidence>
<dbReference type="PIRSF" id="PIRSF000193">
    <property type="entry name" value="Pyrrol-5-carb_rd"/>
    <property type="match status" value="1"/>
</dbReference>
<dbReference type="Gene3D" id="1.10.3730.10">
    <property type="entry name" value="ProC C-terminal domain-like"/>
    <property type="match status" value="1"/>
</dbReference>
<protein>
    <recommendedName>
        <fullName evidence="9 10">Pyrroline-5-carboxylate reductase</fullName>
        <shortName evidence="9">P5C reductase</shortName>
        <shortName evidence="9">P5CR</shortName>
        <ecNumber evidence="9 10">1.5.1.2</ecNumber>
    </recommendedName>
    <alternativeName>
        <fullName evidence="9">PCA reductase</fullName>
    </alternativeName>
</protein>
<feature type="binding site" evidence="11">
    <location>
        <position position="57"/>
    </location>
    <ligand>
        <name>NADPH</name>
        <dbReference type="ChEBI" id="CHEBI:57783"/>
    </ligand>
</feature>
<feature type="domain" description="Pyrroline-5-carboxylate reductase dimerisation" evidence="14">
    <location>
        <begin position="162"/>
        <end position="266"/>
    </location>
</feature>
<comment type="pathway">
    <text evidence="9 12">Amino-acid biosynthesis; L-proline biosynthesis; L-proline from L-glutamate 5-semialdehyde: step 1/1.</text>
</comment>
<evidence type="ECO:0000313" key="15">
    <source>
        <dbReference type="EMBL" id="KUP06206.1"/>
    </source>
</evidence>
<comment type="caution">
    <text evidence="15">The sequence shown here is derived from an EMBL/GenBank/DDBJ whole genome shotgun (WGS) entry which is preliminary data.</text>
</comment>
<dbReference type="STRING" id="1150625.Q75_09350"/>
<accession>A0A147K7W1</accession>
<dbReference type="SUPFAM" id="SSF48179">
    <property type="entry name" value="6-phosphogluconate dehydrogenase C-terminal domain-like"/>
    <property type="match status" value="1"/>
</dbReference>
<dbReference type="Gene3D" id="3.40.50.720">
    <property type="entry name" value="NAD(P)-binding Rossmann-like Domain"/>
    <property type="match status" value="1"/>
</dbReference>
<dbReference type="UniPathway" id="UPA00098">
    <property type="reaction ID" value="UER00361"/>
</dbReference>